<dbReference type="PANTHER" id="PTHR24220:SF86">
    <property type="entry name" value="ABC TRANSPORTER ABCH.1"/>
    <property type="match status" value="1"/>
</dbReference>
<dbReference type="GO" id="GO:0016887">
    <property type="term" value="F:ATP hydrolysis activity"/>
    <property type="evidence" value="ECO:0007669"/>
    <property type="project" value="InterPro"/>
</dbReference>
<dbReference type="PROSITE" id="PS50893">
    <property type="entry name" value="ABC_TRANSPORTER_2"/>
    <property type="match status" value="1"/>
</dbReference>
<reference evidence="4 5" key="1">
    <citation type="submission" date="2018-08" db="EMBL/GenBank/DDBJ databases">
        <title>A genome reference for cultivated species of the human gut microbiota.</title>
        <authorList>
            <person name="Zou Y."/>
            <person name="Xue W."/>
            <person name="Luo G."/>
        </authorList>
    </citation>
    <scope>NUCLEOTIDE SEQUENCE [LARGE SCALE GENOMIC DNA]</scope>
    <source>
        <strain evidence="4 5">AF35-6BH</strain>
    </source>
</reference>
<dbReference type="PANTHER" id="PTHR24220">
    <property type="entry name" value="IMPORT ATP-BINDING PROTEIN"/>
    <property type="match status" value="1"/>
</dbReference>
<dbReference type="GO" id="GO:0022857">
    <property type="term" value="F:transmembrane transporter activity"/>
    <property type="evidence" value="ECO:0007669"/>
    <property type="project" value="TreeGrafter"/>
</dbReference>
<evidence type="ECO:0000313" key="4">
    <source>
        <dbReference type="EMBL" id="RHM12310.1"/>
    </source>
</evidence>
<evidence type="ECO:0000256" key="2">
    <source>
        <dbReference type="ARBA" id="ARBA00022840"/>
    </source>
</evidence>
<dbReference type="SUPFAM" id="SSF52540">
    <property type="entry name" value="P-loop containing nucleoside triphosphate hydrolases"/>
    <property type="match status" value="1"/>
</dbReference>
<organism evidence="4 5">
    <name type="scientific">Amedibacillus dolichus</name>
    <dbReference type="NCBI Taxonomy" id="31971"/>
    <lineage>
        <taxon>Bacteria</taxon>
        <taxon>Bacillati</taxon>
        <taxon>Bacillota</taxon>
        <taxon>Erysipelotrichia</taxon>
        <taxon>Erysipelotrichales</taxon>
        <taxon>Erysipelotrichaceae</taxon>
        <taxon>Amedibacillus</taxon>
    </lineage>
</organism>
<dbReference type="RefSeq" id="WP_118365481.1">
    <property type="nucleotide sequence ID" value="NZ_JBKSSH010000002.1"/>
</dbReference>
<keyword evidence="5" id="KW-1185">Reference proteome</keyword>
<dbReference type="InterPro" id="IPR027417">
    <property type="entry name" value="P-loop_NTPase"/>
</dbReference>
<dbReference type="Gene3D" id="3.40.50.300">
    <property type="entry name" value="P-loop containing nucleotide triphosphate hydrolases"/>
    <property type="match status" value="1"/>
</dbReference>
<name>A0A415PHR7_9FIRM</name>
<proteinExistence type="predicted"/>
<evidence type="ECO:0000259" key="3">
    <source>
        <dbReference type="PROSITE" id="PS50893"/>
    </source>
</evidence>
<dbReference type="GO" id="GO:0005524">
    <property type="term" value="F:ATP binding"/>
    <property type="evidence" value="ECO:0007669"/>
    <property type="project" value="UniProtKB-KW"/>
</dbReference>
<dbReference type="GO" id="GO:0005886">
    <property type="term" value="C:plasma membrane"/>
    <property type="evidence" value="ECO:0007669"/>
    <property type="project" value="TreeGrafter"/>
</dbReference>
<keyword evidence="2 4" id="KW-0067">ATP-binding</keyword>
<dbReference type="EMBL" id="QRPK01000016">
    <property type="protein sequence ID" value="RHM12310.1"/>
    <property type="molecule type" value="Genomic_DNA"/>
</dbReference>
<dbReference type="InterPro" id="IPR003439">
    <property type="entry name" value="ABC_transporter-like_ATP-bd"/>
</dbReference>
<evidence type="ECO:0000313" key="5">
    <source>
        <dbReference type="Proteomes" id="UP000284868"/>
    </source>
</evidence>
<comment type="caution">
    <text evidence="4">The sequence shown here is derived from an EMBL/GenBank/DDBJ whole genome shotgun (WGS) entry which is preliminary data.</text>
</comment>
<protein>
    <submittedName>
        <fullName evidence="4">ATP-binding cassette domain-containing protein</fullName>
    </submittedName>
</protein>
<evidence type="ECO:0000256" key="1">
    <source>
        <dbReference type="ARBA" id="ARBA00022741"/>
    </source>
</evidence>
<dbReference type="InterPro" id="IPR003593">
    <property type="entry name" value="AAA+_ATPase"/>
</dbReference>
<feature type="domain" description="ABC transporter" evidence="3">
    <location>
        <begin position="4"/>
        <end position="219"/>
    </location>
</feature>
<sequence length="221" mass="24459">MRVIEVKNIAKSFGSKRVFHDFSLDIEEHTFVAIVGESGSGKSTLLNMLGLLDSPESGDIILFGNVNVKPFSLQAQRLLKTKIGYLFQNFALIEEKSVAYNLNLAFDKEKKAVKDEKIQNALAKVGLIGYEQKKVFECSGGEQQRIAIARLLLKPCELILADEPTGSLDENNKQEIFSLLKQLQASGKTIVVVTHDKELMEIADKVIVLEKADHAAKQAVT</sequence>
<dbReference type="InterPro" id="IPR017871">
    <property type="entry name" value="ABC_transporter-like_CS"/>
</dbReference>
<dbReference type="SMART" id="SM00382">
    <property type="entry name" value="AAA"/>
    <property type="match status" value="1"/>
</dbReference>
<dbReference type="Proteomes" id="UP000284868">
    <property type="component" value="Unassembled WGS sequence"/>
</dbReference>
<dbReference type="OrthoDB" id="9802264at2"/>
<dbReference type="InterPro" id="IPR015854">
    <property type="entry name" value="ABC_transpr_LolD-like"/>
</dbReference>
<accession>A0A415PHR7</accession>
<dbReference type="AlphaFoldDB" id="A0A415PHR7"/>
<keyword evidence="1" id="KW-0547">Nucleotide-binding</keyword>
<dbReference type="Pfam" id="PF00005">
    <property type="entry name" value="ABC_tran"/>
    <property type="match status" value="1"/>
</dbReference>
<dbReference type="PROSITE" id="PS00211">
    <property type="entry name" value="ABC_TRANSPORTER_1"/>
    <property type="match status" value="1"/>
</dbReference>
<dbReference type="NCBIfam" id="TIGR03608">
    <property type="entry name" value="L_ocin_972_ABC"/>
    <property type="match status" value="1"/>
</dbReference>
<gene>
    <name evidence="4" type="ORF">DWZ83_04705</name>
</gene>
<dbReference type="InterPro" id="IPR019895">
    <property type="entry name" value="L_ocin_972_ABC"/>
</dbReference>